<keyword evidence="2" id="KW-1133">Transmembrane helix</keyword>
<feature type="transmembrane region" description="Helical" evidence="2">
    <location>
        <begin position="53"/>
        <end position="73"/>
    </location>
</feature>
<proteinExistence type="predicted"/>
<evidence type="ECO:0000256" key="1">
    <source>
        <dbReference type="SAM" id="MobiDB-lite"/>
    </source>
</evidence>
<evidence type="ECO:0000313" key="4">
    <source>
        <dbReference type="Proteomes" id="UP000294927"/>
    </source>
</evidence>
<feature type="transmembrane region" description="Helical" evidence="2">
    <location>
        <begin position="308"/>
        <end position="325"/>
    </location>
</feature>
<gene>
    <name evidence="3" type="ORF">CLV71_103443</name>
</gene>
<accession>A0A4R7VYT4</accession>
<dbReference type="Proteomes" id="UP000294927">
    <property type="component" value="Unassembled WGS sequence"/>
</dbReference>
<evidence type="ECO:0000313" key="3">
    <source>
        <dbReference type="EMBL" id="TDV55202.1"/>
    </source>
</evidence>
<keyword evidence="2" id="KW-0812">Transmembrane</keyword>
<keyword evidence="4" id="KW-1185">Reference proteome</keyword>
<protein>
    <submittedName>
        <fullName evidence="3">Uncharacterized protein</fullName>
    </submittedName>
</protein>
<dbReference type="EMBL" id="SOCP01000003">
    <property type="protein sequence ID" value="TDV55202.1"/>
    <property type="molecule type" value="Genomic_DNA"/>
</dbReference>
<comment type="caution">
    <text evidence="3">The sequence shown here is derived from an EMBL/GenBank/DDBJ whole genome shotgun (WGS) entry which is preliminary data.</text>
</comment>
<organism evidence="3 4">
    <name type="scientific">Actinophytocola oryzae</name>
    <dbReference type="NCBI Taxonomy" id="502181"/>
    <lineage>
        <taxon>Bacteria</taxon>
        <taxon>Bacillati</taxon>
        <taxon>Actinomycetota</taxon>
        <taxon>Actinomycetes</taxon>
        <taxon>Pseudonocardiales</taxon>
        <taxon>Pseudonocardiaceae</taxon>
    </lineage>
</organism>
<reference evidence="3 4" key="1">
    <citation type="submission" date="2019-03" db="EMBL/GenBank/DDBJ databases">
        <title>Genomic Encyclopedia of Archaeal and Bacterial Type Strains, Phase II (KMG-II): from individual species to whole genera.</title>
        <authorList>
            <person name="Goeker M."/>
        </authorList>
    </citation>
    <scope>NUCLEOTIDE SEQUENCE [LARGE SCALE GENOMIC DNA]</scope>
    <source>
        <strain evidence="3 4">DSM 45499</strain>
    </source>
</reference>
<feature type="transmembrane region" description="Helical" evidence="2">
    <location>
        <begin position="85"/>
        <end position="108"/>
    </location>
</feature>
<evidence type="ECO:0000256" key="2">
    <source>
        <dbReference type="SAM" id="Phobius"/>
    </source>
</evidence>
<dbReference type="AlphaFoldDB" id="A0A4R7VYT4"/>
<sequence length="422" mass="45142">MAKLTEVAETMRRFVETAAAADEPPPESAVPTNSAATRMATTARQSYQKTARWMLAAFAAVGILIFGSLPFAAIADVELRWPESLWLVGGLLVAVAGIVAAVISVSLVNEPEDVSLGELDCDLRGLQETDEKGFLWVDEKPVLKVGRLSAAWNPRIAARIELVNILHGPESSAHLGPNLGSERPASVTNLIQKLGELESRHASLAPLVARHTVAIESYEKRTAALKELLEELRSRMGSVLDTELNAAASMHTATAAKLDQERASLTVKKQELAEIDDQLKLYHDHRDLVLAESGVMQLRGTFRLARRILAVAAMLTLFGGTAYALSLPGAKKEPQAVAAPQVAASPAPPYETGLPAKVVVHKGTTAATDLPPECADRELQAIWIGDDRVPSIAGPFRVVVTEAPCRGQLTVPKGEGSFTLVS</sequence>
<name>A0A4R7VYT4_9PSEU</name>
<keyword evidence="2" id="KW-0472">Membrane</keyword>
<feature type="region of interest" description="Disordered" evidence="1">
    <location>
        <begin position="17"/>
        <end position="36"/>
    </location>
</feature>